<dbReference type="Gene3D" id="3.40.190.170">
    <property type="entry name" value="Bacterial extracellular solute-binding protein, family 7"/>
    <property type="match status" value="1"/>
</dbReference>
<evidence type="ECO:0000313" key="5">
    <source>
        <dbReference type="Proteomes" id="UP000030960"/>
    </source>
</evidence>
<accession>A0A0B3SJW1</accession>
<keyword evidence="5" id="KW-1185">Reference proteome</keyword>
<dbReference type="OrthoDB" id="9769667at2"/>
<dbReference type="STRING" id="561184.SAMN05216376_1048"/>
<dbReference type="NCBIfam" id="NF037995">
    <property type="entry name" value="TRAP_S1"/>
    <property type="match status" value="1"/>
</dbReference>
<keyword evidence="3" id="KW-0574">Periplasm</keyword>
<dbReference type="Pfam" id="PF03480">
    <property type="entry name" value="DctP"/>
    <property type="match status" value="1"/>
</dbReference>
<dbReference type="InterPro" id="IPR018389">
    <property type="entry name" value="DctP_fam"/>
</dbReference>
<keyword evidence="2" id="KW-0732">Signal</keyword>
<comment type="subcellular location">
    <subcellularLocation>
        <location evidence="1">Periplasm</location>
    </subcellularLocation>
</comment>
<reference evidence="4 5" key="1">
    <citation type="submission" date="2014-10" db="EMBL/GenBank/DDBJ databases">
        <title>Genome sequence of Ponticoccus sp. strain UMTAT08 isolated from clonal culture of toxic dinoflagellate Alexandrium tamiyavanichii.</title>
        <authorList>
            <person name="Gan H.Y."/>
            <person name="Muhd D.-D."/>
            <person name="Mohd Noor M.E."/>
            <person name="Yeong Y.S."/>
            <person name="Usup G."/>
        </authorList>
    </citation>
    <scope>NUCLEOTIDE SEQUENCE [LARGE SCALE GENOMIC DNA]</scope>
    <source>
        <strain evidence="4 5">UMTAT08</strain>
    </source>
</reference>
<evidence type="ECO:0000256" key="3">
    <source>
        <dbReference type="ARBA" id="ARBA00022764"/>
    </source>
</evidence>
<dbReference type="GO" id="GO:0042597">
    <property type="term" value="C:periplasmic space"/>
    <property type="evidence" value="ECO:0007669"/>
    <property type="project" value="UniProtKB-SubCell"/>
</dbReference>
<evidence type="ECO:0000256" key="2">
    <source>
        <dbReference type="ARBA" id="ARBA00022729"/>
    </source>
</evidence>
<dbReference type="InterPro" id="IPR038404">
    <property type="entry name" value="TRAP_DctP_sf"/>
</dbReference>
<protein>
    <submittedName>
        <fullName evidence="4">TRAP-type mannitol/chloroaromatic compound transport system, periplasmic component</fullName>
    </submittedName>
</protein>
<organism evidence="4 5">
    <name type="scientific">Mameliella alba</name>
    <dbReference type="NCBI Taxonomy" id="561184"/>
    <lineage>
        <taxon>Bacteria</taxon>
        <taxon>Pseudomonadati</taxon>
        <taxon>Pseudomonadota</taxon>
        <taxon>Alphaproteobacteria</taxon>
        <taxon>Rhodobacterales</taxon>
        <taxon>Roseobacteraceae</taxon>
        <taxon>Mameliella</taxon>
    </lineage>
</organism>
<dbReference type="RefSeq" id="WP_043145433.1">
    <property type="nucleotide sequence ID" value="NZ_AP022337.1"/>
</dbReference>
<dbReference type="EMBL" id="JSUQ01000021">
    <property type="protein sequence ID" value="KHQ50849.1"/>
    <property type="molecule type" value="Genomic_DNA"/>
</dbReference>
<accession>A0A225PME9</accession>
<name>A0A0B3SJW1_9RHOB</name>
<dbReference type="GO" id="GO:0055085">
    <property type="term" value="P:transmembrane transport"/>
    <property type="evidence" value="ECO:0007669"/>
    <property type="project" value="InterPro"/>
</dbReference>
<dbReference type="CDD" id="cd13604">
    <property type="entry name" value="PBP2_TRAP_ketoacid_lactate_like"/>
    <property type="match status" value="1"/>
</dbReference>
<dbReference type="Proteomes" id="UP000030960">
    <property type="component" value="Unassembled WGS sequence"/>
</dbReference>
<dbReference type="PANTHER" id="PTHR33376:SF5">
    <property type="entry name" value="EXTRACYTOPLASMIC SOLUTE RECEPTOR PROTEIN"/>
    <property type="match status" value="1"/>
</dbReference>
<dbReference type="AlphaFoldDB" id="A0A0B3SJW1"/>
<comment type="caution">
    <text evidence="4">The sequence shown here is derived from an EMBL/GenBank/DDBJ whole genome shotgun (WGS) entry which is preliminary data.</text>
</comment>
<proteinExistence type="predicted"/>
<evidence type="ECO:0000256" key="1">
    <source>
        <dbReference type="ARBA" id="ARBA00004418"/>
    </source>
</evidence>
<accession>A0A225QE41</accession>
<dbReference type="GeneID" id="66502992"/>
<dbReference type="PATRIC" id="fig|1515334.3.peg.4585"/>
<dbReference type="PANTHER" id="PTHR33376">
    <property type="match status" value="1"/>
</dbReference>
<gene>
    <name evidence="4" type="ORF">OA50_04561</name>
</gene>
<evidence type="ECO:0000313" key="4">
    <source>
        <dbReference type="EMBL" id="KHQ50849.1"/>
    </source>
</evidence>
<sequence length="346" mass="37154">MKFEMLKTLSRAGVVAVAALATASAASAADRVLKIQTSSNASHASLAYLNEEWVPKLEAMTGGTLTVELLPINAVVPRRETPEAIGVGILDGDLTSINYFAGVDPAFALMGDLIAGYDSADQIQAFCAQGGGKEMLQKLFDAHYPGVHVVGCGAYAREAFVSKVPVRGVADLAGLKIRSPEGLAADVFKRAGAAPVSMAGSETYGALEKGVIDAADNSAYANNDANGMHKIAKYPIYPGIHSTPILQFTVSEAVWEELTEAEQVALETWYLAAYNGLRQHFDRLDRQLVARDKAEGEITVIDWPQEERDKFRKIAQEAWEDFAAGSDLAKEVYDAHVAFMKEAGLL</sequence>